<keyword evidence="1" id="KW-0472">Membrane</keyword>
<sequence>MIFSYYNIVCSPLPVLIILLQPIIMPLPSTPVQVQQRLLSDERLALDQPDEGCLKDGSTMNPANLTRWTASKLLSLVLDVVTILFSCIFLVYGLSIKTYDGLPLDTSEAKLLKRASNLAPTIYPILFAAIVGKALKSIAFWKLERGSRVGVLDQLLGSTTIFQTIITQVQMRTPGLVSVTLILTWALSPLGGQASIRVLGQSLKNTTHTATIHYVNTSSSIMGDEYSGSSVHHAVVPVDALFGAALVSFATTQTLGQDSWGNIKIPMIEYLDTTLASGEGWYQIPSNLSTDHYASLLGLPLSEISSDSNTATNFDIETSYWVLKCPVLESIDITNRSLPDSVYSTDSDKPQNLFLASQQGAINGLGDYEAARHVTYTDLLPGHSFANCTIETSFVEVSVHCSTGVCAAKKIRRSLNPFKKAIWTALDYTGGESFGSYTLLFVSAIKEGHASVPSPYQNFILNPYDPFNKSWDRPAVSTVSNTTFSIRLGQLLNTYWMALLAPTAIPKGLHNANLTADTAPIQGTNQQSTEAAVTRSIQVLKCDNLWLMFLLLSTAVTTLIGIFGLVATICRRGPELGLNISSMIKDSPFVDQPAIPSTLDASDRMRMCKNLLVKYGDVASEDEAGYVAIGNRGVSTFNSRRLFL</sequence>
<dbReference type="EMBL" id="KL584976">
    <property type="protein sequence ID" value="KEQ87938.1"/>
    <property type="molecule type" value="Genomic_DNA"/>
</dbReference>
<dbReference type="HOGENOM" id="CLU_012207_2_0_1"/>
<keyword evidence="1" id="KW-1133">Transmembrane helix</keyword>
<feature type="transmembrane region" description="Helical" evidence="1">
    <location>
        <begin position="115"/>
        <end position="135"/>
    </location>
</feature>
<accession>A0A074XQS5</accession>
<gene>
    <name evidence="2" type="ORF">M438DRAFT_135141</name>
</gene>
<evidence type="ECO:0000313" key="3">
    <source>
        <dbReference type="Proteomes" id="UP000030706"/>
    </source>
</evidence>
<protein>
    <submittedName>
        <fullName evidence="2">Uncharacterized protein</fullName>
    </submittedName>
</protein>
<dbReference type="AlphaFoldDB" id="A0A074XQS5"/>
<proteinExistence type="predicted"/>
<feature type="transmembrane region" description="Helical" evidence="1">
    <location>
        <begin position="6"/>
        <end position="27"/>
    </location>
</feature>
<dbReference type="OrthoDB" id="3692311at2759"/>
<organism evidence="2 3">
    <name type="scientific">Aureobasidium pullulans EXF-150</name>
    <dbReference type="NCBI Taxonomy" id="1043002"/>
    <lineage>
        <taxon>Eukaryota</taxon>
        <taxon>Fungi</taxon>
        <taxon>Dikarya</taxon>
        <taxon>Ascomycota</taxon>
        <taxon>Pezizomycotina</taxon>
        <taxon>Dothideomycetes</taxon>
        <taxon>Dothideomycetidae</taxon>
        <taxon>Dothideales</taxon>
        <taxon>Saccotheciaceae</taxon>
        <taxon>Aureobasidium</taxon>
    </lineage>
</organism>
<dbReference type="STRING" id="1043002.A0A074XQS5"/>
<evidence type="ECO:0000256" key="1">
    <source>
        <dbReference type="SAM" id="Phobius"/>
    </source>
</evidence>
<reference evidence="2 3" key="1">
    <citation type="journal article" date="2014" name="BMC Genomics">
        <title>Genome sequencing of four Aureobasidium pullulans varieties: biotechnological potential, stress tolerance, and description of new species.</title>
        <authorList>
            <person name="Gostin Ar C."/>
            <person name="Ohm R.A."/>
            <person name="Kogej T."/>
            <person name="Sonjak S."/>
            <person name="Turk M."/>
            <person name="Zajc J."/>
            <person name="Zalar P."/>
            <person name="Grube M."/>
            <person name="Sun H."/>
            <person name="Han J."/>
            <person name="Sharma A."/>
            <person name="Chiniquy J."/>
            <person name="Ngan C.Y."/>
            <person name="Lipzen A."/>
            <person name="Barry K."/>
            <person name="Grigoriev I.V."/>
            <person name="Gunde-Cimerman N."/>
        </authorList>
    </citation>
    <scope>NUCLEOTIDE SEQUENCE [LARGE SCALE GENOMIC DNA]</scope>
    <source>
        <strain evidence="2 3">EXF-150</strain>
    </source>
</reference>
<dbReference type="Proteomes" id="UP000030706">
    <property type="component" value="Unassembled WGS sequence"/>
</dbReference>
<keyword evidence="3" id="KW-1185">Reference proteome</keyword>
<evidence type="ECO:0000313" key="2">
    <source>
        <dbReference type="EMBL" id="KEQ87938.1"/>
    </source>
</evidence>
<dbReference type="GeneID" id="40741160"/>
<name>A0A074XQS5_AURPU</name>
<feature type="transmembrane region" description="Helical" evidence="1">
    <location>
        <begin position="545"/>
        <end position="569"/>
    </location>
</feature>
<keyword evidence="1" id="KW-0812">Transmembrane</keyword>
<feature type="transmembrane region" description="Helical" evidence="1">
    <location>
        <begin position="73"/>
        <end position="95"/>
    </location>
</feature>
<dbReference type="RefSeq" id="XP_029764125.1">
    <property type="nucleotide sequence ID" value="XM_029898854.1"/>
</dbReference>